<name>A0A9K3CRY8_9EUKA</name>
<dbReference type="InterPro" id="IPR015915">
    <property type="entry name" value="Kelch-typ_b-propeller"/>
</dbReference>
<accession>A0A9K3CRY8</accession>
<evidence type="ECO:0000256" key="2">
    <source>
        <dbReference type="ARBA" id="ARBA00022737"/>
    </source>
</evidence>
<evidence type="ECO:0000313" key="3">
    <source>
        <dbReference type="EMBL" id="GIQ81338.1"/>
    </source>
</evidence>
<keyword evidence="1" id="KW-0880">Kelch repeat</keyword>
<dbReference type="AlphaFoldDB" id="A0A9K3CRY8"/>
<comment type="caution">
    <text evidence="3">The sequence shown here is derived from an EMBL/GenBank/DDBJ whole genome shotgun (WGS) entry which is preliminary data.</text>
</comment>
<dbReference type="PANTHER" id="PTHR24412">
    <property type="entry name" value="KELCH PROTEIN"/>
    <property type="match status" value="1"/>
</dbReference>
<dbReference type="InterPro" id="IPR006652">
    <property type="entry name" value="Kelch_1"/>
</dbReference>
<dbReference type="EMBL" id="BDIP01000366">
    <property type="protein sequence ID" value="GIQ81338.1"/>
    <property type="molecule type" value="Genomic_DNA"/>
</dbReference>
<evidence type="ECO:0000256" key="1">
    <source>
        <dbReference type="ARBA" id="ARBA00022441"/>
    </source>
</evidence>
<keyword evidence="4" id="KW-1185">Reference proteome</keyword>
<dbReference type="OrthoDB" id="45365at2759"/>
<dbReference type="Gene3D" id="2.120.10.80">
    <property type="entry name" value="Kelch-type beta propeller"/>
    <property type="match status" value="2"/>
</dbReference>
<dbReference type="SUPFAM" id="SSF117281">
    <property type="entry name" value="Kelch motif"/>
    <property type="match status" value="1"/>
</dbReference>
<gene>
    <name evidence="3" type="ORF">KIPB_002284</name>
</gene>
<keyword evidence="2" id="KW-0677">Repeat</keyword>
<dbReference type="Proteomes" id="UP000265618">
    <property type="component" value="Unassembled WGS sequence"/>
</dbReference>
<sequence>MSDLVYWKQDVGHKAARQGAAVYLGPLGPDGQSPSDVIGEGESRSVMILGQNGHDLTPGHCMIVTQDPATSGISSESVDCPINPANRWAPAVRVGPVLYVYGGLCGVNSDALHEYHIENKTWRQVEKRGLWPGPTSGPAMFNLGGKLHMVGGWVVREHNFPSGSLVTEFWQFDPKTEEWTMLPDCPVITRLASAVVVGDTAHILGNEKNPRNLHLTYSEREGWVRMGPMPLEVNCAGVVCLGREILVLGGIGHNTQVHVYDTVTRVWTRKANMPMGFQFGAAARISPHTLVVHSEQELLVGYHGNLQPDMETEREREGDVMPPSADMIPQAPVYFSAAPTGEREHTREEYVALTACLQSTRQMVESRRETEEQLARDIQRQQAEREREGLGFQSVLAALLSASQTGVFEVSGDLSLPLVRTATVNGLSQTGPEVKEVCMDGTDLYTSERQISEALCLPGISFNRVSCRDTGLDAETASHLVNSLRASHTVRELDISGNHLHPDMIQPYLVEREREGETCVGDTMSLGDAHSCGTLDPFKYDKETDTLVYHFFPAVERVNN</sequence>
<reference evidence="3 4" key="1">
    <citation type="journal article" date="2018" name="PLoS ONE">
        <title>The draft genome of Kipferlia bialata reveals reductive genome evolution in fornicate parasites.</title>
        <authorList>
            <person name="Tanifuji G."/>
            <person name="Takabayashi S."/>
            <person name="Kume K."/>
            <person name="Takagi M."/>
            <person name="Nakayama T."/>
            <person name="Kamikawa R."/>
            <person name="Inagaki Y."/>
            <person name="Hashimoto T."/>
        </authorList>
    </citation>
    <scope>NUCLEOTIDE SEQUENCE [LARGE SCALE GENOMIC DNA]</scope>
    <source>
        <strain evidence="3">NY0173</strain>
    </source>
</reference>
<proteinExistence type="predicted"/>
<dbReference type="PANTHER" id="PTHR24412:SF489">
    <property type="entry name" value="RING FINGER DOMAIN AND KELCH REPEAT-CONTAINING PROTEIN DDB_G0271372"/>
    <property type="match status" value="1"/>
</dbReference>
<dbReference type="Pfam" id="PF01344">
    <property type="entry name" value="Kelch_1"/>
    <property type="match status" value="1"/>
</dbReference>
<evidence type="ECO:0000313" key="4">
    <source>
        <dbReference type="Proteomes" id="UP000265618"/>
    </source>
</evidence>
<organism evidence="3 4">
    <name type="scientific">Kipferlia bialata</name>
    <dbReference type="NCBI Taxonomy" id="797122"/>
    <lineage>
        <taxon>Eukaryota</taxon>
        <taxon>Metamonada</taxon>
        <taxon>Carpediemonas-like organisms</taxon>
        <taxon>Kipferlia</taxon>
    </lineage>
</organism>
<protein>
    <submittedName>
        <fullName evidence="3">Uncharacterized protein</fullName>
    </submittedName>
</protein>